<dbReference type="PROSITE" id="PS50931">
    <property type="entry name" value="HTH_LYSR"/>
    <property type="match status" value="1"/>
</dbReference>
<evidence type="ECO:0000256" key="2">
    <source>
        <dbReference type="ARBA" id="ARBA00023015"/>
    </source>
</evidence>
<keyword evidence="4" id="KW-0010">Activator</keyword>
<reference evidence="11" key="3">
    <citation type="submission" date="2019-06" db="EMBL/GenBank/DDBJ databases">
        <authorList>
            <person name="Le Quere A."/>
            <person name="Colella S."/>
        </authorList>
    </citation>
    <scope>NUCLEOTIDE SEQUENCE</scope>
    <source>
        <strain evidence="11">EmedicaeMD41</strain>
    </source>
</reference>
<dbReference type="SUPFAM" id="SSF46785">
    <property type="entry name" value="Winged helix' DNA-binding domain"/>
    <property type="match status" value="1"/>
</dbReference>
<organism evidence="11">
    <name type="scientific">Sinorhizobium medicae</name>
    <dbReference type="NCBI Taxonomy" id="110321"/>
    <lineage>
        <taxon>Bacteria</taxon>
        <taxon>Pseudomonadati</taxon>
        <taxon>Pseudomonadota</taxon>
        <taxon>Alphaproteobacteria</taxon>
        <taxon>Hyphomicrobiales</taxon>
        <taxon>Rhizobiaceae</taxon>
        <taxon>Sinorhizobium/Ensifer group</taxon>
        <taxon>Sinorhizobium</taxon>
    </lineage>
</organism>
<dbReference type="InterPro" id="IPR036390">
    <property type="entry name" value="WH_DNA-bd_sf"/>
</dbReference>
<sequence>MRNVIDARVKFRHLLTFVEVARQKSVVKAAELLHVTQPAVTKTIRELEEVLGVAVFEREGRGIKITRYGEVFLRHAGAALTALRQGLDSVSQELSGGGPPIRIGALPTVSTRIMPGAITLFLKEKTGARIKIVTGENAVLLEQLRVGDLDLVVGRLAAPDKMTGFSFEHLYSEQVVFAVRAGHPLLSGKRAVFAHLSDYPVLMPTRASIIRPFVEQFLIANGIAGLPNQIETVSDSFGRAFVRSSDAIWIISAGVVAADIADGMLSALPVDTSETRGPVGLTMRTDSIPSLPLSILMQTLREAAEAAMAADTKKAL</sequence>
<dbReference type="GO" id="GO:0003677">
    <property type="term" value="F:DNA binding"/>
    <property type="evidence" value="ECO:0007669"/>
    <property type="project" value="UniProtKB-KW"/>
</dbReference>
<comment type="function">
    <text evidence="6">Activates transcription of the pcaDCHGB operon for the catabolism of the phenolic compound protocatechuate.</text>
</comment>
<gene>
    <name evidence="11" type="primary">pcaQ</name>
    <name evidence="10" type="ORF">BMJ33_15260</name>
    <name evidence="11" type="ORF">EMEDMD4_520035</name>
</gene>
<dbReference type="Pfam" id="PF00126">
    <property type="entry name" value="HTH_1"/>
    <property type="match status" value="1"/>
</dbReference>
<dbReference type="OMA" id="STRIMPR"/>
<reference evidence="10 12" key="2">
    <citation type="journal article" date="2018" name="FEMS Microbiol. Ecol.">
        <title>Co-invading symbiotic mutualists of Medicago polymorpha retain high ancestral diversity and contain diverse accessory genomes.</title>
        <authorList>
            <person name="Porter S.S."/>
            <person name="Faber-Hammond J.J."/>
            <person name="Friesen M.L."/>
        </authorList>
    </citation>
    <scope>NUCLEOTIDE SEQUENCE [LARGE SCALE GENOMIC DNA]</scope>
    <source>
        <strain evidence="10 12">Str16</strain>
    </source>
</reference>
<evidence type="ECO:0000259" key="9">
    <source>
        <dbReference type="PROSITE" id="PS50931"/>
    </source>
</evidence>
<evidence type="ECO:0000256" key="3">
    <source>
        <dbReference type="ARBA" id="ARBA00023125"/>
    </source>
</evidence>
<evidence type="ECO:0000313" key="12">
    <source>
        <dbReference type="Proteomes" id="UP001190825"/>
    </source>
</evidence>
<evidence type="ECO:0000256" key="5">
    <source>
        <dbReference type="ARBA" id="ARBA00023163"/>
    </source>
</evidence>
<reference evidence="10" key="1">
    <citation type="submission" date="2017-04" db="EMBL/GenBank/DDBJ databases">
        <authorList>
            <person name="Porter S."/>
            <person name="Friesen M.L."/>
            <person name="Faber-Hammond J."/>
        </authorList>
    </citation>
    <scope>NUCLEOTIDE SEQUENCE</scope>
    <source>
        <strain evidence="10">Str16</strain>
    </source>
</reference>
<evidence type="ECO:0000256" key="6">
    <source>
        <dbReference type="ARBA" id="ARBA00055554"/>
    </source>
</evidence>
<dbReference type="InterPro" id="IPR036388">
    <property type="entry name" value="WH-like_DNA-bd_sf"/>
</dbReference>
<dbReference type="NCBIfam" id="TIGR02424">
    <property type="entry name" value="TF_pcaQ"/>
    <property type="match status" value="1"/>
</dbReference>
<dbReference type="GO" id="GO:0005829">
    <property type="term" value="C:cytosol"/>
    <property type="evidence" value="ECO:0007669"/>
    <property type="project" value="TreeGrafter"/>
</dbReference>
<evidence type="ECO:0000256" key="7">
    <source>
        <dbReference type="ARBA" id="ARBA00074428"/>
    </source>
</evidence>
<comment type="similarity">
    <text evidence="1">Belongs to the LysR transcriptional regulatory family.</text>
</comment>
<evidence type="ECO:0000313" key="10">
    <source>
        <dbReference type="EMBL" id="PLU03360.1"/>
    </source>
</evidence>
<dbReference type="FunFam" id="1.10.10.10:FF:000208">
    <property type="entry name" value="LysR family transcriptional regulator"/>
    <property type="match status" value="1"/>
</dbReference>
<keyword evidence="3" id="KW-0238">DNA-binding</keyword>
<dbReference type="Proteomes" id="UP000507954">
    <property type="component" value="Unassembled WGS sequence"/>
</dbReference>
<name>A0A508X491_9HYPH</name>
<evidence type="ECO:0000313" key="11">
    <source>
        <dbReference type="EMBL" id="VTZ63741.1"/>
    </source>
</evidence>
<evidence type="ECO:0000256" key="4">
    <source>
        <dbReference type="ARBA" id="ARBA00023159"/>
    </source>
</evidence>
<dbReference type="GO" id="GO:0003700">
    <property type="term" value="F:DNA-binding transcription factor activity"/>
    <property type="evidence" value="ECO:0007669"/>
    <property type="project" value="InterPro"/>
</dbReference>
<dbReference type="Proteomes" id="UP001190825">
    <property type="component" value="Unassembled WGS sequence"/>
</dbReference>
<keyword evidence="2" id="KW-0805">Transcription regulation</keyword>
<dbReference type="InterPro" id="IPR012787">
    <property type="entry name" value="TF_PcaQ"/>
</dbReference>
<evidence type="ECO:0000256" key="1">
    <source>
        <dbReference type="ARBA" id="ARBA00009437"/>
    </source>
</evidence>
<keyword evidence="12" id="KW-1185">Reference proteome</keyword>
<dbReference type="GO" id="GO:0019619">
    <property type="term" value="P:3,4-dihydroxybenzoate catabolic process"/>
    <property type="evidence" value="ECO:0007669"/>
    <property type="project" value="InterPro"/>
</dbReference>
<dbReference type="PANTHER" id="PTHR30419:SF8">
    <property type="entry name" value="NITROGEN ASSIMILATION TRANSCRIPTIONAL ACTIVATOR-RELATED"/>
    <property type="match status" value="1"/>
</dbReference>
<dbReference type="EMBL" id="CABFNB010000120">
    <property type="protein sequence ID" value="VTZ63741.1"/>
    <property type="molecule type" value="Genomic_DNA"/>
</dbReference>
<protein>
    <recommendedName>
        <fullName evidence="7">HTH-type transcriptional regulator PcaQ</fullName>
    </recommendedName>
    <alternativeName>
        <fullName evidence="8">Pca operon transcriptional activator</fullName>
    </alternativeName>
</protein>
<dbReference type="InterPro" id="IPR000847">
    <property type="entry name" value="LysR_HTH_N"/>
</dbReference>
<dbReference type="Pfam" id="PF03466">
    <property type="entry name" value="LysR_substrate"/>
    <property type="match status" value="1"/>
</dbReference>
<dbReference type="PANTHER" id="PTHR30419">
    <property type="entry name" value="HTH-TYPE TRANSCRIPTIONAL REGULATOR YBHD"/>
    <property type="match status" value="1"/>
</dbReference>
<dbReference type="SUPFAM" id="SSF53850">
    <property type="entry name" value="Periplasmic binding protein-like II"/>
    <property type="match status" value="1"/>
</dbReference>
<dbReference type="AlphaFoldDB" id="A0A508X491"/>
<proteinExistence type="inferred from homology"/>
<dbReference type="EMBL" id="NBUC01000072">
    <property type="protein sequence ID" value="PLU03360.1"/>
    <property type="molecule type" value="Genomic_DNA"/>
</dbReference>
<dbReference type="GO" id="GO:0045893">
    <property type="term" value="P:positive regulation of DNA-templated transcription"/>
    <property type="evidence" value="ECO:0007669"/>
    <property type="project" value="InterPro"/>
</dbReference>
<dbReference type="InterPro" id="IPR050950">
    <property type="entry name" value="HTH-type_LysR_regulators"/>
</dbReference>
<dbReference type="PRINTS" id="PR00039">
    <property type="entry name" value="HTHLYSR"/>
</dbReference>
<dbReference type="InterPro" id="IPR005119">
    <property type="entry name" value="LysR_subst-bd"/>
</dbReference>
<evidence type="ECO:0000256" key="8">
    <source>
        <dbReference type="ARBA" id="ARBA00078266"/>
    </source>
</evidence>
<keyword evidence="5" id="KW-0804">Transcription</keyword>
<dbReference type="Gene3D" id="1.10.10.10">
    <property type="entry name" value="Winged helix-like DNA-binding domain superfamily/Winged helix DNA-binding domain"/>
    <property type="match status" value="1"/>
</dbReference>
<feature type="domain" description="HTH lysR-type" evidence="9">
    <location>
        <begin position="9"/>
        <end position="66"/>
    </location>
</feature>
<accession>A0A508X491</accession>
<dbReference type="Gene3D" id="3.40.190.10">
    <property type="entry name" value="Periplasmic binding protein-like II"/>
    <property type="match status" value="2"/>
</dbReference>